<accession>D0LKM8</accession>
<dbReference type="RefSeq" id="WP_012827684.1">
    <property type="nucleotide sequence ID" value="NC_013440.1"/>
</dbReference>
<dbReference type="EC" id="1.2.1.11" evidence="5"/>
<dbReference type="PANTHER" id="PTHR46718">
    <property type="entry name" value="ASPARTATE-SEMIALDEHYDE DEHYDROGENASE"/>
    <property type="match status" value="1"/>
</dbReference>
<keyword evidence="16" id="KW-1185">Reference proteome</keyword>
<dbReference type="InterPro" id="IPR000534">
    <property type="entry name" value="Semialdehyde_DH_NAD-bd"/>
</dbReference>
<dbReference type="InterPro" id="IPR012280">
    <property type="entry name" value="Semialdhyde_DH_dimer_dom"/>
</dbReference>
<evidence type="ECO:0000256" key="1">
    <source>
        <dbReference type="ARBA" id="ARBA00002492"/>
    </source>
</evidence>
<dbReference type="PROSITE" id="PS01103">
    <property type="entry name" value="ASD"/>
    <property type="match status" value="1"/>
</dbReference>
<evidence type="ECO:0000256" key="5">
    <source>
        <dbReference type="ARBA" id="ARBA00013120"/>
    </source>
</evidence>
<dbReference type="CDD" id="cd02315">
    <property type="entry name" value="ScASADH_like_N"/>
    <property type="match status" value="1"/>
</dbReference>
<feature type="active site" description="Proton acceptor" evidence="13">
    <location>
        <position position="255"/>
    </location>
</feature>
<comment type="pathway">
    <text evidence="2">Amino-acid biosynthesis; L-methionine biosynthesis via de novo pathway; L-homoserine from L-aspartate: step 2/3.</text>
</comment>
<sequence length="368" mass="39344">MKPSSGKKLRVAVVGATGLAGQQFLAALAGHPLFEVVRLAASERSAGRPYGEALTDASGQVAWYAEGTLDPALAAIEVEAADRLDPSSVDLIFTAVESGPARELEPKYAAHTPVVSTASAFRYEDDVPLLLPAVNLDQAKLLREQSKRRGWKGFVAPNPNCTTVGLAISLAPLHRAFGVERVHMVSMQAVSGAGRSPGVIAMDVIDNIIPFIPKEEEKVVAETRKILGQLDGDRISPAEMAISCTCTRVGVFEGHTEAVHVQLAADASAEAIADTWRSFGADFAAAGYPSCPPALIHVHDDPFRPQVRLDRDCNEGMSTVVGRLRADDSVPRGWKYMLVSHNTKMGAARGCILVAEYLHAQGFIEARE</sequence>
<dbReference type="NCBIfam" id="TIGR00978">
    <property type="entry name" value="asd_EA"/>
    <property type="match status" value="1"/>
</dbReference>
<evidence type="ECO:0000256" key="6">
    <source>
        <dbReference type="ARBA" id="ARBA00022605"/>
    </source>
</evidence>
<keyword evidence="7" id="KW-0791">Threonine biosynthesis</keyword>
<dbReference type="GO" id="GO:0009088">
    <property type="term" value="P:threonine biosynthetic process"/>
    <property type="evidence" value="ECO:0007669"/>
    <property type="project" value="UniProtKB-UniPathway"/>
</dbReference>
<dbReference type="KEGG" id="hoh:Hoch_2542"/>
<dbReference type="GO" id="GO:0009089">
    <property type="term" value="P:lysine biosynthetic process via diaminopimelate"/>
    <property type="evidence" value="ECO:0007669"/>
    <property type="project" value="UniProtKB-UniPathway"/>
</dbReference>
<evidence type="ECO:0000256" key="11">
    <source>
        <dbReference type="ARBA" id="ARBA00023154"/>
    </source>
</evidence>
<keyword evidence="11" id="KW-0457">Lysine biosynthesis</keyword>
<comment type="similarity">
    <text evidence="4">Belongs to the aspartate-semialdehyde dehydrogenase family.</text>
</comment>
<comment type="pathway">
    <text evidence="3">Amino-acid biosynthesis; L-threonine biosynthesis; L-threonine from L-aspartate: step 2/5.</text>
</comment>
<dbReference type="GO" id="GO:0046983">
    <property type="term" value="F:protein dimerization activity"/>
    <property type="evidence" value="ECO:0007669"/>
    <property type="project" value="InterPro"/>
</dbReference>
<dbReference type="Gene3D" id="3.40.50.720">
    <property type="entry name" value="NAD(P)-binding Rossmann-like Domain"/>
    <property type="match status" value="1"/>
</dbReference>
<dbReference type="GO" id="GO:0050661">
    <property type="term" value="F:NADP binding"/>
    <property type="evidence" value="ECO:0007669"/>
    <property type="project" value="InterPro"/>
</dbReference>
<dbReference type="EMBL" id="CP001804">
    <property type="protein sequence ID" value="ACY15076.1"/>
    <property type="molecule type" value="Genomic_DNA"/>
</dbReference>
<evidence type="ECO:0000256" key="10">
    <source>
        <dbReference type="ARBA" id="ARBA00023002"/>
    </source>
</evidence>
<dbReference type="Gene3D" id="3.30.360.10">
    <property type="entry name" value="Dihydrodipicolinate Reductase, domain 2"/>
    <property type="match status" value="1"/>
</dbReference>
<dbReference type="InterPro" id="IPR036291">
    <property type="entry name" value="NAD(P)-bd_dom_sf"/>
</dbReference>
<dbReference type="UniPathway" id="UPA00034">
    <property type="reaction ID" value="UER00016"/>
</dbReference>
<protein>
    <recommendedName>
        <fullName evidence="5">aspartate-semialdehyde dehydrogenase</fullName>
        <ecNumber evidence="5">1.2.1.11</ecNumber>
    </recommendedName>
</protein>
<dbReference type="UniPathway" id="UPA00050">
    <property type="reaction ID" value="UER00463"/>
</dbReference>
<dbReference type="InterPro" id="IPR000319">
    <property type="entry name" value="Asp-semialdehyde_DH_CS"/>
</dbReference>
<evidence type="ECO:0000256" key="4">
    <source>
        <dbReference type="ARBA" id="ARBA00010584"/>
    </source>
</evidence>
<dbReference type="NCBIfam" id="NF006416">
    <property type="entry name" value="PRK08664.1"/>
    <property type="match status" value="1"/>
</dbReference>
<evidence type="ECO:0000256" key="12">
    <source>
        <dbReference type="ARBA" id="ARBA00023167"/>
    </source>
</evidence>
<evidence type="ECO:0000256" key="13">
    <source>
        <dbReference type="PIRSR" id="PIRSR000148-1"/>
    </source>
</evidence>
<organism evidence="15 16">
    <name type="scientific">Haliangium ochraceum (strain DSM 14365 / JCM 11303 / SMP-2)</name>
    <dbReference type="NCBI Taxonomy" id="502025"/>
    <lineage>
        <taxon>Bacteria</taxon>
        <taxon>Pseudomonadati</taxon>
        <taxon>Myxococcota</taxon>
        <taxon>Polyangia</taxon>
        <taxon>Haliangiales</taxon>
        <taxon>Kofleriaceae</taxon>
        <taxon>Haliangium</taxon>
    </lineage>
</organism>
<dbReference type="Proteomes" id="UP000001880">
    <property type="component" value="Chromosome"/>
</dbReference>
<dbReference type="PIRSF" id="PIRSF000148">
    <property type="entry name" value="ASA_dh"/>
    <property type="match status" value="1"/>
</dbReference>
<dbReference type="GO" id="GO:0019877">
    <property type="term" value="P:diaminopimelate biosynthetic process"/>
    <property type="evidence" value="ECO:0007669"/>
    <property type="project" value="UniProtKB-KW"/>
</dbReference>
<evidence type="ECO:0000259" key="14">
    <source>
        <dbReference type="SMART" id="SM00859"/>
    </source>
</evidence>
<dbReference type="SUPFAM" id="SSF55347">
    <property type="entry name" value="Glyceraldehyde-3-phosphate dehydrogenase-like, C-terminal domain"/>
    <property type="match status" value="1"/>
</dbReference>
<feature type="active site" description="Acyl-thioester intermediate" evidence="13">
    <location>
        <position position="161"/>
    </location>
</feature>
<keyword evidence="6" id="KW-0028">Amino-acid biosynthesis</keyword>
<evidence type="ECO:0000313" key="15">
    <source>
        <dbReference type="EMBL" id="ACY15076.1"/>
    </source>
</evidence>
<dbReference type="eggNOG" id="COG0136">
    <property type="taxonomic scope" value="Bacteria"/>
</dbReference>
<proteinExistence type="inferred from homology"/>
<dbReference type="GO" id="GO:0004073">
    <property type="term" value="F:aspartate-semialdehyde dehydrogenase activity"/>
    <property type="evidence" value="ECO:0007669"/>
    <property type="project" value="UniProtKB-EC"/>
</dbReference>
<keyword evidence="8" id="KW-0521">NADP</keyword>
<evidence type="ECO:0000313" key="16">
    <source>
        <dbReference type="Proteomes" id="UP000001880"/>
    </source>
</evidence>
<dbReference type="HOGENOM" id="CLU_049966_1_0_7"/>
<gene>
    <name evidence="15" type="ordered locus">Hoch_2542</name>
</gene>
<dbReference type="OrthoDB" id="9805684at2"/>
<keyword evidence="9" id="KW-0220">Diaminopimelate biosynthesis</keyword>
<dbReference type="UniPathway" id="UPA00051">
    <property type="reaction ID" value="UER00464"/>
</dbReference>
<evidence type="ECO:0000256" key="7">
    <source>
        <dbReference type="ARBA" id="ARBA00022697"/>
    </source>
</evidence>
<evidence type="ECO:0000256" key="8">
    <source>
        <dbReference type="ARBA" id="ARBA00022857"/>
    </source>
</evidence>
<evidence type="ECO:0000256" key="2">
    <source>
        <dbReference type="ARBA" id="ARBA00005021"/>
    </source>
</evidence>
<dbReference type="Pfam" id="PF01118">
    <property type="entry name" value="Semialdhyde_dh"/>
    <property type="match status" value="1"/>
</dbReference>
<dbReference type="SMART" id="SM00859">
    <property type="entry name" value="Semialdhyde_dh"/>
    <property type="match status" value="1"/>
</dbReference>
<dbReference type="CDD" id="cd18130">
    <property type="entry name" value="ASADH_C_arch_fung_like"/>
    <property type="match status" value="1"/>
</dbReference>
<feature type="domain" description="Semialdehyde dehydrogenase NAD-binding" evidence="14">
    <location>
        <begin position="10"/>
        <end position="142"/>
    </location>
</feature>
<keyword evidence="12" id="KW-0486">Methionine biosynthesis</keyword>
<reference evidence="15 16" key="1">
    <citation type="journal article" date="2010" name="Stand. Genomic Sci.">
        <title>Complete genome sequence of Haliangium ochraceum type strain (SMP-2).</title>
        <authorList>
            <consortium name="US DOE Joint Genome Institute (JGI-PGF)"/>
            <person name="Ivanova N."/>
            <person name="Daum C."/>
            <person name="Lang E."/>
            <person name="Abt B."/>
            <person name="Kopitz M."/>
            <person name="Saunders E."/>
            <person name="Lapidus A."/>
            <person name="Lucas S."/>
            <person name="Glavina Del Rio T."/>
            <person name="Nolan M."/>
            <person name="Tice H."/>
            <person name="Copeland A."/>
            <person name="Cheng J.F."/>
            <person name="Chen F."/>
            <person name="Bruce D."/>
            <person name="Goodwin L."/>
            <person name="Pitluck S."/>
            <person name="Mavromatis K."/>
            <person name="Pati A."/>
            <person name="Mikhailova N."/>
            <person name="Chen A."/>
            <person name="Palaniappan K."/>
            <person name="Land M."/>
            <person name="Hauser L."/>
            <person name="Chang Y.J."/>
            <person name="Jeffries C.D."/>
            <person name="Detter J.C."/>
            <person name="Brettin T."/>
            <person name="Rohde M."/>
            <person name="Goker M."/>
            <person name="Bristow J."/>
            <person name="Markowitz V."/>
            <person name="Eisen J.A."/>
            <person name="Hugenholtz P."/>
            <person name="Kyrpides N.C."/>
            <person name="Klenk H.P."/>
        </authorList>
    </citation>
    <scope>NUCLEOTIDE SEQUENCE [LARGE SCALE GENOMIC DNA]</scope>
    <source>
        <strain evidence="16">DSM 14365 / CIP 107738 / JCM 11303 / AJ 13395 / SMP-2</strain>
    </source>
</reference>
<dbReference type="SUPFAM" id="SSF51735">
    <property type="entry name" value="NAD(P)-binding Rossmann-fold domains"/>
    <property type="match status" value="1"/>
</dbReference>
<dbReference type="InterPro" id="IPR051823">
    <property type="entry name" value="ASADH-related"/>
</dbReference>
<evidence type="ECO:0000256" key="3">
    <source>
        <dbReference type="ARBA" id="ARBA00005097"/>
    </source>
</evidence>
<dbReference type="Pfam" id="PF02774">
    <property type="entry name" value="Semialdhyde_dhC"/>
    <property type="match status" value="1"/>
</dbReference>
<dbReference type="GO" id="GO:0051287">
    <property type="term" value="F:NAD binding"/>
    <property type="evidence" value="ECO:0007669"/>
    <property type="project" value="InterPro"/>
</dbReference>
<dbReference type="STRING" id="502025.Hoch_2542"/>
<dbReference type="PANTHER" id="PTHR46718:SF1">
    <property type="entry name" value="ASPARTATE-SEMIALDEHYDE DEHYDROGENASE"/>
    <property type="match status" value="1"/>
</dbReference>
<dbReference type="GO" id="GO:0009086">
    <property type="term" value="P:methionine biosynthetic process"/>
    <property type="evidence" value="ECO:0007669"/>
    <property type="project" value="UniProtKB-KW"/>
</dbReference>
<keyword evidence="10 15" id="KW-0560">Oxidoreductase</keyword>
<evidence type="ECO:0000256" key="9">
    <source>
        <dbReference type="ARBA" id="ARBA00022915"/>
    </source>
</evidence>
<comment type="function">
    <text evidence="1">Catalyzes the NADPH-dependent formation of L-aspartate-semialdehyde (L-ASA) by the reductive dephosphorylation of L-aspartyl-4-phosphate.</text>
</comment>
<dbReference type="InterPro" id="IPR005676">
    <property type="entry name" value="Asp_semi-ald_DH_pep-lack"/>
</dbReference>
<dbReference type="AlphaFoldDB" id="D0LKM8"/>
<name>D0LKM8_HALO1</name>